<comment type="caution">
    <text evidence="1">The sequence shown here is derived from an EMBL/GenBank/DDBJ whole genome shotgun (WGS) entry which is preliminary data.</text>
</comment>
<dbReference type="EMBL" id="LGUB01000918">
    <property type="protein sequence ID" value="KRH92454.1"/>
    <property type="molecule type" value="Genomic_DNA"/>
</dbReference>
<reference evidence="1 2" key="1">
    <citation type="submission" date="2015-07" db="EMBL/GenBank/DDBJ databases">
        <title>The genome of Pseudoloma neurophilia, a relevant intracellular parasite of the zebrafish.</title>
        <authorList>
            <person name="Ndikumana S."/>
            <person name="Pelin A."/>
            <person name="Sanders J."/>
            <person name="Corradi N."/>
        </authorList>
    </citation>
    <scope>NUCLEOTIDE SEQUENCE [LARGE SCALE GENOMIC DNA]</scope>
    <source>
        <strain evidence="1 2">MK1</strain>
    </source>
</reference>
<keyword evidence="2" id="KW-1185">Reference proteome</keyword>
<gene>
    <name evidence="1" type="ORF">M153_5908000161</name>
</gene>
<dbReference type="AlphaFoldDB" id="A0A0R0LSL9"/>
<evidence type="ECO:0000313" key="1">
    <source>
        <dbReference type="EMBL" id="KRH92454.1"/>
    </source>
</evidence>
<dbReference type="VEuPathDB" id="MicrosporidiaDB:M153_5908000161"/>
<evidence type="ECO:0000313" key="2">
    <source>
        <dbReference type="Proteomes" id="UP000051530"/>
    </source>
</evidence>
<organism evidence="1 2">
    <name type="scientific">Pseudoloma neurophilia</name>
    <dbReference type="NCBI Taxonomy" id="146866"/>
    <lineage>
        <taxon>Eukaryota</taxon>
        <taxon>Fungi</taxon>
        <taxon>Fungi incertae sedis</taxon>
        <taxon>Microsporidia</taxon>
        <taxon>Pseudoloma</taxon>
    </lineage>
</organism>
<accession>A0A0R0LSL9</accession>
<dbReference type="Proteomes" id="UP000051530">
    <property type="component" value="Unassembled WGS sequence"/>
</dbReference>
<name>A0A0R0LSL9_9MICR</name>
<sequence length="42" mass="5070">MTDFSSIMNLKFMSTDKNEKKQKNFGYFYCKNGVFYKIESKK</sequence>
<protein>
    <submittedName>
        <fullName evidence="1">Uncharacterized protein</fullName>
    </submittedName>
</protein>
<proteinExistence type="predicted"/>